<dbReference type="Pfam" id="PF07690">
    <property type="entry name" value="MFS_1"/>
    <property type="match status" value="1"/>
</dbReference>
<comment type="subcellular location">
    <subcellularLocation>
        <location evidence="1">Cell membrane</location>
        <topology evidence="1">Multi-pass membrane protein</topology>
    </subcellularLocation>
</comment>
<feature type="compositionally biased region" description="Gly residues" evidence="6">
    <location>
        <begin position="225"/>
        <end position="241"/>
    </location>
</feature>
<feature type="region of interest" description="Disordered" evidence="6">
    <location>
        <begin position="185"/>
        <end position="288"/>
    </location>
</feature>
<evidence type="ECO:0000256" key="7">
    <source>
        <dbReference type="SAM" id="Phobius"/>
    </source>
</evidence>
<reference evidence="8" key="1">
    <citation type="journal article" date="2014" name="Int. J. Syst. Evol. Microbiol.">
        <title>Complete genome sequence of Corynebacterium casei LMG S-19264T (=DSM 44701T), isolated from a smear-ripened cheese.</title>
        <authorList>
            <consortium name="US DOE Joint Genome Institute (JGI-PGF)"/>
            <person name="Walter F."/>
            <person name="Albersmeier A."/>
            <person name="Kalinowski J."/>
            <person name="Ruckert C."/>
        </authorList>
    </citation>
    <scope>NUCLEOTIDE SEQUENCE</scope>
    <source>
        <strain evidence="8">JCM 4125</strain>
    </source>
</reference>
<keyword evidence="5 7" id="KW-0472">Membrane</keyword>
<keyword evidence="3 7" id="KW-0812">Transmembrane</keyword>
<reference evidence="8" key="2">
    <citation type="submission" date="2020-09" db="EMBL/GenBank/DDBJ databases">
        <authorList>
            <person name="Sun Q."/>
            <person name="Ohkuma M."/>
        </authorList>
    </citation>
    <scope>NUCLEOTIDE SEQUENCE</scope>
    <source>
        <strain evidence="8">JCM 4125</strain>
    </source>
</reference>
<dbReference type="InterPro" id="IPR036259">
    <property type="entry name" value="MFS_trans_sf"/>
</dbReference>
<organism evidence="8 9">
    <name type="scientific">Streptomyces phaeofaciens</name>
    <dbReference type="NCBI Taxonomy" id="68254"/>
    <lineage>
        <taxon>Bacteria</taxon>
        <taxon>Bacillati</taxon>
        <taxon>Actinomycetota</taxon>
        <taxon>Actinomycetes</taxon>
        <taxon>Kitasatosporales</taxon>
        <taxon>Streptomycetaceae</taxon>
        <taxon>Streptomyces</taxon>
    </lineage>
</organism>
<dbReference type="SUPFAM" id="SSF103473">
    <property type="entry name" value="MFS general substrate transporter"/>
    <property type="match status" value="1"/>
</dbReference>
<dbReference type="AlphaFoldDB" id="A0A918H1X9"/>
<evidence type="ECO:0000256" key="2">
    <source>
        <dbReference type="ARBA" id="ARBA00022475"/>
    </source>
</evidence>
<keyword evidence="4 7" id="KW-1133">Transmembrane helix</keyword>
<dbReference type="PANTHER" id="PTHR23513:SF11">
    <property type="entry name" value="STAPHYLOFERRIN A TRANSPORTER"/>
    <property type="match status" value="1"/>
</dbReference>
<dbReference type="Gene3D" id="1.20.1250.20">
    <property type="entry name" value="MFS general substrate transporter like domains"/>
    <property type="match status" value="1"/>
</dbReference>
<feature type="transmembrane region" description="Helical" evidence="7">
    <location>
        <begin position="66"/>
        <end position="84"/>
    </location>
</feature>
<evidence type="ECO:0008006" key="10">
    <source>
        <dbReference type="Google" id="ProtNLM"/>
    </source>
</evidence>
<evidence type="ECO:0000256" key="5">
    <source>
        <dbReference type="ARBA" id="ARBA00023136"/>
    </source>
</evidence>
<accession>A0A918H1X9</accession>
<comment type="caution">
    <text evidence="8">The sequence shown here is derived from an EMBL/GenBank/DDBJ whole genome shotgun (WGS) entry which is preliminary data.</text>
</comment>
<dbReference type="PANTHER" id="PTHR23513">
    <property type="entry name" value="INTEGRAL MEMBRANE EFFLUX PROTEIN-RELATED"/>
    <property type="match status" value="1"/>
</dbReference>
<keyword evidence="9" id="KW-1185">Reference proteome</keyword>
<dbReference type="GO" id="GO:0022857">
    <property type="term" value="F:transmembrane transporter activity"/>
    <property type="evidence" value="ECO:0007669"/>
    <property type="project" value="InterPro"/>
</dbReference>
<name>A0A918H1X9_9ACTN</name>
<evidence type="ECO:0000256" key="3">
    <source>
        <dbReference type="ARBA" id="ARBA00022692"/>
    </source>
</evidence>
<evidence type="ECO:0000313" key="9">
    <source>
        <dbReference type="Proteomes" id="UP000646776"/>
    </source>
</evidence>
<evidence type="ECO:0000256" key="6">
    <source>
        <dbReference type="SAM" id="MobiDB-lite"/>
    </source>
</evidence>
<dbReference type="EMBL" id="BMSA01000001">
    <property type="protein sequence ID" value="GGT31226.1"/>
    <property type="molecule type" value="Genomic_DNA"/>
</dbReference>
<keyword evidence="2" id="KW-1003">Cell membrane</keyword>
<evidence type="ECO:0000256" key="1">
    <source>
        <dbReference type="ARBA" id="ARBA00004651"/>
    </source>
</evidence>
<feature type="compositionally biased region" description="Basic and acidic residues" evidence="6">
    <location>
        <begin position="196"/>
        <end position="224"/>
    </location>
</feature>
<dbReference type="InterPro" id="IPR011701">
    <property type="entry name" value="MFS"/>
</dbReference>
<feature type="compositionally biased region" description="Basic and acidic residues" evidence="6">
    <location>
        <begin position="263"/>
        <end position="277"/>
    </location>
</feature>
<dbReference type="Proteomes" id="UP000646776">
    <property type="component" value="Unassembled WGS sequence"/>
</dbReference>
<protein>
    <recommendedName>
        <fullName evidence="10">Integral membrane protein</fullName>
    </recommendedName>
</protein>
<evidence type="ECO:0000313" key="8">
    <source>
        <dbReference type="EMBL" id="GGT31226.1"/>
    </source>
</evidence>
<feature type="compositionally biased region" description="Basic and acidic residues" evidence="6">
    <location>
        <begin position="244"/>
        <end position="255"/>
    </location>
</feature>
<evidence type="ECO:0000256" key="4">
    <source>
        <dbReference type="ARBA" id="ARBA00022989"/>
    </source>
</evidence>
<dbReference type="GO" id="GO:0005886">
    <property type="term" value="C:plasma membrane"/>
    <property type="evidence" value="ECO:0007669"/>
    <property type="project" value="UniProtKB-SubCell"/>
</dbReference>
<proteinExistence type="predicted"/>
<sequence>MHRYLAGALTARTGDETAGPALLLAAFAVTGSAARASTLLAAATVAAAVGGPCLGTFLDRSRRPGHLLAAALFLHALGLTAVLLTLGRAPFAVTLALAVLTGLPGPALSAGWTARLPVPPTPAGRTRATALDAMTFHAASLAGPALAGLTARALGASEAVAAAAALVCVGAAVALWLPDQETASRISGRAGGGRFGDGRSGEGRFGEGRSEEGWSGEGRSDEGRSGGGGSGEGGSGGGGSGEARFGEGRSDEARSGEGGSGEARSDEARFGEGRSGEARSGQARQADAPALARLATGTRYVLTHPPLAAATLGSVVSCAAQGMLAACVPLLGERALGGAADGALLLSCTAASALAADVVLARRAPGPDPGRVLRGGALIQAGALVLAATGHPAAVVLSAVLAGVGEGPQLTALFAIRHRETPPELRAQIFATGASAKVTGFALGAAAAGLLAARSLPTALLAAAALQLLAARVTGGRVRGSRG</sequence>
<gene>
    <name evidence="8" type="ORF">GCM10010226_04040</name>
</gene>